<evidence type="ECO:0000256" key="6">
    <source>
        <dbReference type="ARBA" id="ARBA00023136"/>
    </source>
</evidence>
<feature type="transmembrane region" description="Helical" evidence="7">
    <location>
        <begin position="6"/>
        <end position="30"/>
    </location>
</feature>
<dbReference type="PANTHER" id="PTHR30065:SF1">
    <property type="entry name" value="SURFACE PRESENTATION OF ANTIGENS PROTEIN SPAR"/>
    <property type="match status" value="1"/>
</dbReference>
<evidence type="ECO:0000256" key="2">
    <source>
        <dbReference type="ARBA" id="ARBA00009772"/>
    </source>
</evidence>
<evidence type="ECO:0000256" key="7">
    <source>
        <dbReference type="SAM" id="Phobius"/>
    </source>
</evidence>
<keyword evidence="6 7" id="KW-0472">Membrane</keyword>
<dbReference type="RefSeq" id="WP_203757586.1">
    <property type="nucleotide sequence ID" value="NZ_BONK01000012.1"/>
</dbReference>
<keyword evidence="9" id="KW-1185">Reference proteome</keyword>
<dbReference type="Pfam" id="PF01311">
    <property type="entry name" value="Bac_export_1"/>
    <property type="match status" value="1"/>
</dbReference>
<feature type="transmembrane region" description="Helical" evidence="7">
    <location>
        <begin position="181"/>
        <end position="203"/>
    </location>
</feature>
<comment type="subcellular location">
    <subcellularLocation>
        <location evidence="1">Cell membrane</location>
        <topology evidence="1">Multi-pass membrane protein</topology>
    </subcellularLocation>
</comment>
<dbReference type="PRINTS" id="PR00953">
    <property type="entry name" value="TYPE3IMRPROT"/>
</dbReference>
<dbReference type="InterPro" id="IPR002010">
    <property type="entry name" value="T3SS_IM_R"/>
</dbReference>
<evidence type="ECO:0000256" key="5">
    <source>
        <dbReference type="ARBA" id="ARBA00022989"/>
    </source>
</evidence>
<sequence length="255" mass="26013">MDPIAVTLPVSLVETTMLAGVRMAAFLAIAPPFAARAVPATVKVMLALGLALAVGPRLAPLPSDTTGMFVGALVGQAVIGAGLGFLVYLVFSAVQSAGSLIDMFGGFQIAAAYDPMSMTSGAQFSRLYQMAALVLLFVSDGYQVVLGGLVRTFDALPLGVLMDPGPLAATLTTGLTQMMVAALQIAGPLVVVLFLADVGLGLLTRVAPALNAFALGFPLKILLTLAFGSFAFLALPGVVHALTGRSVEQLLGVLP</sequence>
<gene>
    <name evidence="8" type="primary">fliR</name>
    <name evidence="8" type="ORF">Cch01nite_33630</name>
</gene>
<feature type="transmembrane region" description="Helical" evidence="7">
    <location>
        <begin position="37"/>
        <end position="55"/>
    </location>
</feature>
<comment type="similarity">
    <text evidence="2">Belongs to the FliR/MopE/SpaR family.</text>
</comment>
<comment type="caution">
    <text evidence="8">The sequence shown here is derived from an EMBL/GenBank/DDBJ whole genome shotgun (WGS) entry which is preliminary data.</text>
</comment>
<dbReference type="EMBL" id="BONK01000012">
    <property type="protein sequence ID" value="GIG22639.1"/>
    <property type="molecule type" value="Genomic_DNA"/>
</dbReference>
<keyword evidence="8" id="KW-0282">Flagellum</keyword>
<keyword evidence="5 7" id="KW-1133">Transmembrane helix</keyword>
<proteinExistence type="inferred from homology"/>
<protein>
    <submittedName>
        <fullName evidence="8">Flagellar biosynthetic protein FliR</fullName>
    </submittedName>
</protein>
<dbReference type="GO" id="GO:0006605">
    <property type="term" value="P:protein targeting"/>
    <property type="evidence" value="ECO:0007669"/>
    <property type="project" value="InterPro"/>
</dbReference>
<evidence type="ECO:0000256" key="4">
    <source>
        <dbReference type="ARBA" id="ARBA00022692"/>
    </source>
</evidence>
<keyword evidence="3" id="KW-1003">Cell membrane</keyword>
<keyword evidence="4 7" id="KW-0812">Transmembrane</keyword>
<evidence type="ECO:0000313" key="9">
    <source>
        <dbReference type="Proteomes" id="UP000632740"/>
    </source>
</evidence>
<evidence type="ECO:0000256" key="3">
    <source>
        <dbReference type="ARBA" id="ARBA00022475"/>
    </source>
</evidence>
<dbReference type="Proteomes" id="UP000632740">
    <property type="component" value="Unassembled WGS sequence"/>
</dbReference>
<reference evidence="8" key="1">
    <citation type="submission" date="2021-01" db="EMBL/GenBank/DDBJ databases">
        <title>Whole genome shotgun sequence of Cellulomonas chitinilytica NBRC 110799.</title>
        <authorList>
            <person name="Komaki H."/>
            <person name="Tamura T."/>
        </authorList>
    </citation>
    <scope>NUCLEOTIDE SEQUENCE</scope>
    <source>
        <strain evidence="8">NBRC 110799</strain>
    </source>
</reference>
<feature type="transmembrane region" description="Helical" evidence="7">
    <location>
        <begin position="127"/>
        <end position="150"/>
    </location>
</feature>
<dbReference type="AlphaFoldDB" id="A0A919P7D2"/>
<organism evidence="8 9">
    <name type="scientific">Cellulomonas chitinilytica</name>
    <dbReference type="NCBI Taxonomy" id="398759"/>
    <lineage>
        <taxon>Bacteria</taxon>
        <taxon>Bacillati</taxon>
        <taxon>Actinomycetota</taxon>
        <taxon>Actinomycetes</taxon>
        <taxon>Micrococcales</taxon>
        <taxon>Cellulomonadaceae</taxon>
        <taxon>Cellulomonas</taxon>
    </lineage>
</organism>
<feature type="transmembrane region" description="Helical" evidence="7">
    <location>
        <begin position="67"/>
        <end position="91"/>
    </location>
</feature>
<evidence type="ECO:0000256" key="1">
    <source>
        <dbReference type="ARBA" id="ARBA00004651"/>
    </source>
</evidence>
<keyword evidence="8" id="KW-0969">Cilium</keyword>
<feature type="transmembrane region" description="Helical" evidence="7">
    <location>
        <begin position="210"/>
        <end position="235"/>
    </location>
</feature>
<accession>A0A919P7D2</accession>
<keyword evidence="8" id="KW-0966">Cell projection</keyword>
<name>A0A919P7D2_9CELL</name>
<evidence type="ECO:0000313" key="8">
    <source>
        <dbReference type="EMBL" id="GIG22639.1"/>
    </source>
</evidence>
<dbReference type="PANTHER" id="PTHR30065">
    <property type="entry name" value="FLAGELLAR BIOSYNTHETIC PROTEIN FLIR"/>
    <property type="match status" value="1"/>
</dbReference>
<dbReference type="GO" id="GO:0005886">
    <property type="term" value="C:plasma membrane"/>
    <property type="evidence" value="ECO:0007669"/>
    <property type="project" value="UniProtKB-SubCell"/>
</dbReference>